<feature type="region of interest" description="Disordered" evidence="1">
    <location>
        <begin position="59"/>
        <end position="88"/>
    </location>
</feature>
<sequence length="121" mass="13432">MKISVRDWVPESNVKMLRRKSLSLDKSPVNKSERGDRRSSVAAGLLGYKERSPVHLFLDKSSPTEKSVKNERRGSFGGTTPEVKERRGSIVQRYDDICECGLSSSDSLSYSLEQSFDGGGC</sequence>
<comment type="caution">
    <text evidence="2">The sequence shown here is derived from an EMBL/GenBank/DDBJ whole genome shotgun (WGS) entry which is preliminary data.</text>
</comment>
<name>A0AAN8PWG9_POLSC</name>
<evidence type="ECO:0000313" key="2">
    <source>
        <dbReference type="EMBL" id="KAK6623639.1"/>
    </source>
</evidence>
<dbReference type="EMBL" id="JAWJWE010000038">
    <property type="protein sequence ID" value="KAK6623639.1"/>
    <property type="molecule type" value="Genomic_DNA"/>
</dbReference>
<dbReference type="Proteomes" id="UP001372834">
    <property type="component" value="Unassembled WGS sequence"/>
</dbReference>
<organism evidence="2 3">
    <name type="scientific">Polyplax serrata</name>
    <name type="common">Common mouse louse</name>
    <dbReference type="NCBI Taxonomy" id="468196"/>
    <lineage>
        <taxon>Eukaryota</taxon>
        <taxon>Metazoa</taxon>
        <taxon>Ecdysozoa</taxon>
        <taxon>Arthropoda</taxon>
        <taxon>Hexapoda</taxon>
        <taxon>Insecta</taxon>
        <taxon>Pterygota</taxon>
        <taxon>Neoptera</taxon>
        <taxon>Paraneoptera</taxon>
        <taxon>Psocodea</taxon>
        <taxon>Troctomorpha</taxon>
        <taxon>Phthiraptera</taxon>
        <taxon>Anoplura</taxon>
        <taxon>Polyplacidae</taxon>
        <taxon>Polyplax</taxon>
    </lineage>
</organism>
<dbReference type="AlphaFoldDB" id="A0AAN8PWG9"/>
<evidence type="ECO:0000256" key="1">
    <source>
        <dbReference type="SAM" id="MobiDB-lite"/>
    </source>
</evidence>
<protein>
    <submittedName>
        <fullName evidence="2">Uncharacterized protein</fullName>
    </submittedName>
</protein>
<gene>
    <name evidence="2" type="ORF">RUM43_009491</name>
</gene>
<feature type="region of interest" description="Disordered" evidence="1">
    <location>
        <begin position="21"/>
        <end position="44"/>
    </location>
</feature>
<evidence type="ECO:0000313" key="3">
    <source>
        <dbReference type="Proteomes" id="UP001372834"/>
    </source>
</evidence>
<feature type="compositionally biased region" description="Basic and acidic residues" evidence="1">
    <location>
        <begin position="62"/>
        <end position="74"/>
    </location>
</feature>
<reference evidence="2 3" key="1">
    <citation type="submission" date="2023-10" db="EMBL/GenBank/DDBJ databases">
        <title>Genomes of two closely related lineages of the louse Polyplax serrata with different host specificities.</title>
        <authorList>
            <person name="Martinu J."/>
            <person name="Tarabai H."/>
            <person name="Stefka J."/>
            <person name="Hypsa V."/>
        </authorList>
    </citation>
    <scope>NUCLEOTIDE SEQUENCE [LARGE SCALE GENOMIC DNA]</scope>
    <source>
        <strain evidence="2">HR10_N</strain>
    </source>
</reference>
<proteinExistence type="predicted"/>
<accession>A0AAN8PWG9</accession>